<evidence type="ECO:0000313" key="1">
    <source>
        <dbReference type="EMBL" id="CAB4039974.1"/>
    </source>
</evidence>
<dbReference type="EMBL" id="CACRXK020026126">
    <property type="protein sequence ID" value="CAB4039974.1"/>
    <property type="molecule type" value="Genomic_DNA"/>
</dbReference>
<name>A0A6S7KAQ7_PARCT</name>
<dbReference type="AlphaFoldDB" id="A0A6S7KAQ7"/>
<dbReference type="SUPFAM" id="SSF49313">
    <property type="entry name" value="Cadherin-like"/>
    <property type="match status" value="1"/>
</dbReference>
<dbReference type="InterPro" id="IPR015919">
    <property type="entry name" value="Cadherin-like_sf"/>
</dbReference>
<accession>A0A6S7KAQ7</accession>
<protein>
    <submittedName>
        <fullName evidence="1">Protocadherin Fat 4</fullName>
    </submittedName>
</protein>
<dbReference type="Proteomes" id="UP001152795">
    <property type="component" value="Unassembled WGS sequence"/>
</dbReference>
<comment type="caution">
    <text evidence="1">The sequence shown here is derived from an EMBL/GenBank/DDBJ whole genome shotgun (WGS) entry which is preliminary data.</text>
</comment>
<sequence length="110" mass="11945">MVAVTWSVFGEHVSSLAGFTGSLCAGRPRKVAFNEGLTAGTVLFKFKQVQNTIYTFHQDSAPALNIFQITPAGIVTNIVTLDHEDQRGNEFTLTVLAKKSNIGGRSSQTW</sequence>
<dbReference type="GO" id="GO:0005509">
    <property type="term" value="F:calcium ion binding"/>
    <property type="evidence" value="ECO:0007669"/>
    <property type="project" value="InterPro"/>
</dbReference>
<feature type="non-terminal residue" evidence="1">
    <location>
        <position position="110"/>
    </location>
</feature>
<reference evidence="1" key="1">
    <citation type="submission" date="2020-04" db="EMBL/GenBank/DDBJ databases">
        <authorList>
            <person name="Alioto T."/>
            <person name="Alioto T."/>
            <person name="Gomez Garrido J."/>
        </authorList>
    </citation>
    <scope>NUCLEOTIDE SEQUENCE</scope>
    <source>
        <strain evidence="1">A484AB</strain>
    </source>
</reference>
<proteinExistence type="predicted"/>
<evidence type="ECO:0000313" key="2">
    <source>
        <dbReference type="Proteomes" id="UP001152795"/>
    </source>
</evidence>
<gene>
    <name evidence="1" type="ORF">PACLA_8A028950</name>
</gene>
<keyword evidence="2" id="KW-1185">Reference proteome</keyword>
<organism evidence="1 2">
    <name type="scientific">Paramuricea clavata</name>
    <name type="common">Red gorgonian</name>
    <name type="synonym">Violescent sea-whip</name>
    <dbReference type="NCBI Taxonomy" id="317549"/>
    <lineage>
        <taxon>Eukaryota</taxon>
        <taxon>Metazoa</taxon>
        <taxon>Cnidaria</taxon>
        <taxon>Anthozoa</taxon>
        <taxon>Octocorallia</taxon>
        <taxon>Malacalcyonacea</taxon>
        <taxon>Plexauridae</taxon>
        <taxon>Paramuricea</taxon>
    </lineage>
</organism>
<dbReference type="GO" id="GO:0016020">
    <property type="term" value="C:membrane"/>
    <property type="evidence" value="ECO:0007669"/>
    <property type="project" value="InterPro"/>
</dbReference>